<keyword evidence="2" id="KW-1185">Reference proteome</keyword>
<proteinExistence type="predicted"/>
<evidence type="ECO:0000313" key="1">
    <source>
        <dbReference type="EMBL" id="PKI38369.1"/>
    </source>
</evidence>
<comment type="caution">
    <text evidence="1">The sequence shown here is derived from an EMBL/GenBank/DDBJ whole genome shotgun (WGS) entry which is preliminary data.</text>
</comment>
<sequence>MYLYGQDGQEHIERVEAKQQELKSKVNENILIIAKMNETSWQFRNALLRLYHGVVHTTTPIKRLSVSLSLPLDVDILNHHGDLIENVLPTDMNFDALNISFGGVDDCGYVHDESVPIGFGYGGNESTPLLEKFRSEPSNREVRFQMLGSDAFSRCFQKRCHMSGRHRFNQRFEKASP</sequence>
<protein>
    <submittedName>
        <fullName evidence="1">Uncharacterized protein</fullName>
    </submittedName>
</protein>
<reference evidence="1 2" key="1">
    <citation type="submission" date="2017-11" db="EMBL/GenBank/DDBJ databases">
        <title>De-novo sequencing of pomegranate (Punica granatum L.) genome.</title>
        <authorList>
            <person name="Akparov Z."/>
            <person name="Amiraslanov A."/>
            <person name="Hajiyeva S."/>
            <person name="Abbasov M."/>
            <person name="Kaur K."/>
            <person name="Hamwieh A."/>
            <person name="Solovyev V."/>
            <person name="Salamov A."/>
            <person name="Braich B."/>
            <person name="Kosarev P."/>
            <person name="Mahmoud A."/>
            <person name="Hajiyev E."/>
            <person name="Babayeva S."/>
            <person name="Izzatullayeva V."/>
            <person name="Mammadov A."/>
            <person name="Mammadov A."/>
            <person name="Sharifova S."/>
            <person name="Ojaghi J."/>
            <person name="Eynullazada K."/>
            <person name="Bayramov B."/>
            <person name="Abdulazimova A."/>
            <person name="Shahmuradov I."/>
        </authorList>
    </citation>
    <scope>NUCLEOTIDE SEQUENCE [LARGE SCALE GENOMIC DNA]</scope>
    <source>
        <strain evidence="2">cv. AG2017</strain>
        <tissue evidence="1">Leaf</tissue>
    </source>
</reference>
<accession>A0A2I0I301</accession>
<evidence type="ECO:0000313" key="2">
    <source>
        <dbReference type="Proteomes" id="UP000233551"/>
    </source>
</evidence>
<dbReference type="EMBL" id="PGOL01004129">
    <property type="protein sequence ID" value="PKI38369.1"/>
    <property type="molecule type" value="Genomic_DNA"/>
</dbReference>
<dbReference type="Proteomes" id="UP000233551">
    <property type="component" value="Unassembled WGS sequence"/>
</dbReference>
<gene>
    <name evidence="1" type="ORF">CRG98_041239</name>
</gene>
<dbReference type="AlphaFoldDB" id="A0A2I0I301"/>
<name>A0A2I0I301_PUNGR</name>
<organism evidence="1 2">
    <name type="scientific">Punica granatum</name>
    <name type="common">Pomegranate</name>
    <dbReference type="NCBI Taxonomy" id="22663"/>
    <lineage>
        <taxon>Eukaryota</taxon>
        <taxon>Viridiplantae</taxon>
        <taxon>Streptophyta</taxon>
        <taxon>Embryophyta</taxon>
        <taxon>Tracheophyta</taxon>
        <taxon>Spermatophyta</taxon>
        <taxon>Magnoliopsida</taxon>
        <taxon>eudicotyledons</taxon>
        <taxon>Gunneridae</taxon>
        <taxon>Pentapetalae</taxon>
        <taxon>rosids</taxon>
        <taxon>malvids</taxon>
        <taxon>Myrtales</taxon>
        <taxon>Lythraceae</taxon>
        <taxon>Punica</taxon>
    </lineage>
</organism>